<organism evidence="9 10">
    <name type="scientific">Paramicrosporidium saccamoebae</name>
    <dbReference type="NCBI Taxonomy" id="1246581"/>
    <lineage>
        <taxon>Eukaryota</taxon>
        <taxon>Fungi</taxon>
        <taxon>Fungi incertae sedis</taxon>
        <taxon>Cryptomycota</taxon>
        <taxon>Cryptomycota incertae sedis</taxon>
        <taxon>Paramicrosporidium</taxon>
    </lineage>
</organism>
<keyword evidence="2" id="KW-0479">Metal-binding</keyword>
<comment type="subcellular location">
    <subcellularLocation>
        <location evidence="1">Nucleus</location>
    </subcellularLocation>
</comment>
<evidence type="ECO:0000259" key="8">
    <source>
        <dbReference type="PROSITE" id="PS50114"/>
    </source>
</evidence>
<keyword evidence="5" id="KW-0539">Nucleus</keyword>
<dbReference type="InterPro" id="IPR013088">
    <property type="entry name" value="Znf_NHR/GATA"/>
</dbReference>
<reference evidence="9 10" key="1">
    <citation type="submission" date="2016-10" db="EMBL/GenBank/DDBJ databases">
        <title>The genome of Paramicrosporidium saccamoebae is the missing link in understanding Cryptomycota and Microsporidia evolution.</title>
        <authorList>
            <person name="Quandt C.A."/>
            <person name="Beaudet D."/>
            <person name="Corsaro D."/>
            <person name="Michel R."/>
            <person name="Corradi N."/>
            <person name="James T."/>
        </authorList>
    </citation>
    <scope>NUCLEOTIDE SEQUENCE [LARGE SCALE GENOMIC DNA]</scope>
    <source>
        <strain evidence="9 10">KSL3</strain>
    </source>
</reference>
<dbReference type="PROSITE" id="PS50114">
    <property type="entry name" value="GATA_ZN_FINGER_2"/>
    <property type="match status" value="1"/>
</dbReference>
<dbReference type="SMART" id="SM00401">
    <property type="entry name" value="ZnF_GATA"/>
    <property type="match status" value="1"/>
</dbReference>
<dbReference type="GO" id="GO:0000978">
    <property type="term" value="F:RNA polymerase II cis-regulatory region sequence-specific DNA binding"/>
    <property type="evidence" value="ECO:0007669"/>
    <property type="project" value="TreeGrafter"/>
</dbReference>
<dbReference type="Gene3D" id="3.30.50.10">
    <property type="entry name" value="Erythroid Transcription Factor GATA-1, subunit A"/>
    <property type="match status" value="1"/>
</dbReference>
<keyword evidence="3 6" id="KW-0863">Zinc-finger</keyword>
<accession>A0A2H9TH05</accession>
<name>A0A2H9TH05_9FUNG</name>
<dbReference type="SUPFAM" id="SSF57716">
    <property type="entry name" value="Glucocorticoid receptor-like (DNA-binding domain)"/>
    <property type="match status" value="1"/>
</dbReference>
<dbReference type="PANTHER" id="PTHR10071:SF281">
    <property type="entry name" value="BOX A-BINDING FACTOR-RELATED"/>
    <property type="match status" value="1"/>
</dbReference>
<feature type="region of interest" description="Disordered" evidence="7">
    <location>
        <begin position="1"/>
        <end position="41"/>
    </location>
</feature>
<dbReference type="InterPro" id="IPR039355">
    <property type="entry name" value="Transcription_factor_GATA"/>
</dbReference>
<evidence type="ECO:0000313" key="9">
    <source>
        <dbReference type="EMBL" id="PJF16989.1"/>
    </source>
</evidence>
<dbReference type="Pfam" id="PF00320">
    <property type="entry name" value="GATA"/>
    <property type="match status" value="1"/>
</dbReference>
<dbReference type="EMBL" id="MTSL01000199">
    <property type="protein sequence ID" value="PJF16989.1"/>
    <property type="molecule type" value="Genomic_DNA"/>
</dbReference>
<feature type="compositionally biased region" description="Basic and acidic residues" evidence="7">
    <location>
        <begin position="1"/>
        <end position="29"/>
    </location>
</feature>
<dbReference type="Proteomes" id="UP000240830">
    <property type="component" value="Unassembled WGS sequence"/>
</dbReference>
<sequence>MKERAEKLVVRRHPEDPAAAVSDREEQPTKDSVSGRDSVIESPKRSVFSIESLCNPEDVEVSDLTSEGTNPAGSSPGKTLFSVITLAASGIRTNNKVGGGKTLPTDRACTHCGTTRTPSWRRNMTGELLCNACGLWIQEGEAAIKCSRGTATMRQLWNKRNSNVAETRRRVSL</sequence>
<dbReference type="InterPro" id="IPR000679">
    <property type="entry name" value="Znf_GATA"/>
</dbReference>
<keyword evidence="4" id="KW-0862">Zinc</keyword>
<dbReference type="CDD" id="cd00202">
    <property type="entry name" value="ZnF_GATA"/>
    <property type="match status" value="1"/>
</dbReference>
<dbReference type="GO" id="GO:0005634">
    <property type="term" value="C:nucleus"/>
    <property type="evidence" value="ECO:0007669"/>
    <property type="project" value="UniProtKB-SubCell"/>
</dbReference>
<evidence type="ECO:0000256" key="7">
    <source>
        <dbReference type="SAM" id="MobiDB-lite"/>
    </source>
</evidence>
<comment type="caution">
    <text evidence="9">The sequence shown here is derived from an EMBL/GenBank/DDBJ whole genome shotgun (WGS) entry which is preliminary data.</text>
</comment>
<dbReference type="PANTHER" id="PTHR10071">
    <property type="entry name" value="TRANSCRIPTION FACTOR GATA FAMILY MEMBER"/>
    <property type="match status" value="1"/>
</dbReference>
<dbReference type="GO" id="GO:0000122">
    <property type="term" value="P:negative regulation of transcription by RNA polymerase II"/>
    <property type="evidence" value="ECO:0007669"/>
    <property type="project" value="TreeGrafter"/>
</dbReference>
<feature type="domain" description="GATA-type" evidence="8">
    <location>
        <begin position="103"/>
        <end position="138"/>
    </location>
</feature>
<proteinExistence type="predicted"/>
<keyword evidence="10" id="KW-1185">Reference proteome</keyword>
<dbReference type="OrthoDB" id="5597699at2759"/>
<evidence type="ECO:0000256" key="5">
    <source>
        <dbReference type="ARBA" id="ARBA00023242"/>
    </source>
</evidence>
<dbReference type="AlphaFoldDB" id="A0A2H9TH05"/>
<dbReference type="PRINTS" id="PR00619">
    <property type="entry name" value="GATAZNFINGER"/>
</dbReference>
<evidence type="ECO:0000256" key="3">
    <source>
        <dbReference type="ARBA" id="ARBA00022771"/>
    </source>
</evidence>
<dbReference type="STRING" id="1246581.A0A2H9TH05"/>
<evidence type="ECO:0000256" key="2">
    <source>
        <dbReference type="ARBA" id="ARBA00022723"/>
    </source>
</evidence>
<protein>
    <submittedName>
        <fullName evidence="9">GATA-binding factor 2</fullName>
    </submittedName>
</protein>
<dbReference type="GO" id="GO:0045944">
    <property type="term" value="P:positive regulation of transcription by RNA polymerase II"/>
    <property type="evidence" value="ECO:0007669"/>
    <property type="project" value="TreeGrafter"/>
</dbReference>
<evidence type="ECO:0000256" key="4">
    <source>
        <dbReference type="ARBA" id="ARBA00022833"/>
    </source>
</evidence>
<evidence type="ECO:0000256" key="1">
    <source>
        <dbReference type="ARBA" id="ARBA00004123"/>
    </source>
</evidence>
<dbReference type="GO" id="GO:0008270">
    <property type="term" value="F:zinc ion binding"/>
    <property type="evidence" value="ECO:0007669"/>
    <property type="project" value="UniProtKB-KW"/>
</dbReference>
<dbReference type="GO" id="GO:0000981">
    <property type="term" value="F:DNA-binding transcription factor activity, RNA polymerase II-specific"/>
    <property type="evidence" value="ECO:0007669"/>
    <property type="project" value="TreeGrafter"/>
</dbReference>
<evidence type="ECO:0000256" key="6">
    <source>
        <dbReference type="PROSITE-ProRule" id="PRU00094"/>
    </source>
</evidence>
<evidence type="ECO:0000313" key="10">
    <source>
        <dbReference type="Proteomes" id="UP000240830"/>
    </source>
</evidence>
<gene>
    <name evidence="9" type="ORF">PSACC_03224</name>
</gene>
<dbReference type="PROSITE" id="PS00344">
    <property type="entry name" value="GATA_ZN_FINGER_1"/>
    <property type="match status" value="1"/>
</dbReference>